<dbReference type="STRING" id="1408157.A0A1J7IBH6"/>
<dbReference type="InterPro" id="IPR036514">
    <property type="entry name" value="SGNH_hydro_sf"/>
</dbReference>
<dbReference type="InterPro" id="IPR028994">
    <property type="entry name" value="Integrin_alpha_N"/>
</dbReference>
<dbReference type="AlphaFoldDB" id="A0A1J7IBH6"/>
<evidence type="ECO:0000259" key="1">
    <source>
        <dbReference type="Pfam" id="PF13472"/>
    </source>
</evidence>
<gene>
    <name evidence="2" type="ORF">CONLIGDRAFT_584452</name>
</gene>
<dbReference type="Gene3D" id="2.130.10.130">
    <property type="entry name" value="Integrin alpha, N-terminal"/>
    <property type="match status" value="1"/>
</dbReference>
<proteinExistence type="predicted"/>
<dbReference type="InParanoid" id="A0A1J7IBH6"/>
<dbReference type="InterPro" id="IPR013830">
    <property type="entry name" value="SGNH_hydro"/>
</dbReference>
<sequence>LQYRARPTGQPVKPGTELRILPVGDSITVGFESNDMEDGVTGDGNGYRLELRNDLAKDNVVFAGTVESAVGTMADGWFAAWSGKTIQYIADHVGDSLQERPNIILLHAGTNDMNQDTNIATEGNDPVAAVGRLSSLISQMLEVNPSAVIVVAMIINVCSDMAFQKSNTNKFNSLIPNMVYTDFASNGHHVLTADFSTFLSDTELQDCVHPTAITGYHLLGDYWYDFVSQIPSDWIEAPEGPDPIHTGGANGGLTVLKICSGPPKWYPTGEIALGVGHLGAWKYAKNWVQAGEVASGIQSDAAHTGMIVCWLNNLLEPWSPAGTNHSIIGSGAGPADSVFIADMNGDGLEDYIVVDPDSGAVNIWWNWGPDDNWVNGWKFAEGGQIASGVHHANWDTLRFPDINGDGRADYVVVGEGGALLHYMNTGTVGGTDVLFLAQGGIATGAVSNITTLVFADVCFRRYFPPSQRF</sequence>
<name>A0A1J7IBH6_9PEZI</name>
<dbReference type="PANTHER" id="PTHR30383">
    <property type="entry name" value="THIOESTERASE 1/PROTEASE 1/LYSOPHOSPHOLIPASE L1"/>
    <property type="match status" value="1"/>
</dbReference>
<dbReference type="Proteomes" id="UP000182658">
    <property type="component" value="Unassembled WGS sequence"/>
</dbReference>
<dbReference type="CDD" id="cd01833">
    <property type="entry name" value="XynB_like"/>
    <property type="match status" value="1"/>
</dbReference>
<dbReference type="InterPro" id="IPR051532">
    <property type="entry name" value="Ester_Hydrolysis_Enzymes"/>
</dbReference>
<dbReference type="Pfam" id="PF13472">
    <property type="entry name" value="Lipase_GDSL_2"/>
    <property type="match status" value="1"/>
</dbReference>
<evidence type="ECO:0000313" key="2">
    <source>
        <dbReference type="EMBL" id="OIW24797.1"/>
    </source>
</evidence>
<dbReference type="GO" id="GO:0004622">
    <property type="term" value="F:phosphatidylcholine lysophospholipase activity"/>
    <property type="evidence" value="ECO:0007669"/>
    <property type="project" value="TreeGrafter"/>
</dbReference>
<dbReference type="Gene3D" id="3.40.50.1110">
    <property type="entry name" value="SGNH hydrolase"/>
    <property type="match status" value="1"/>
</dbReference>
<evidence type="ECO:0000313" key="3">
    <source>
        <dbReference type="Proteomes" id="UP000182658"/>
    </source>
</evidence>
<organism evidence="2 3">
    <name type="scientific">Coniochaeta ligniaria NRRL 30616</name>
    <dbReference type="NCBI Taxonomy" id="1408157"/>
    <lineage>
        <taxon>Eukaryota</taxon>
        <taxon>Fungi</taxon>
        <taxon>Dikarya</taxon>
        <taxon>Ascomycota</taxon>
        <taxon>Pezizomycotina</taxon>
        <taxon>Sordariomycetes</taxon>
        <taxon>Sordariomycetidae</taxon>
        <taxon>Coniochaetales</taxon>
        <taxon>Coniochaetaceae</taxon>
        <taxon>Coniochaeta</taxon>
    </lineage>
</organism>
<protein>
    <submittedName>
        <fullName evidence="2">Family 3 carbohydrate esterase</fullName>
    </submittedName>
</protein>
<feature type="non-terminal residue" evidence="2">
    <location>
        <position position="1"/>
    </location>
</feature>
<feature type="domain" description="SGNH hydrolase-type esterase" evidence="1">
    <location>
        <begin position="23"/>
        <end position="212"/>
    </location>
</feature>
<dbReference type="PANTHER" id="PTHR30383:SF5">
    <property type="entry name" value="SGNH HYDROLASE-TYPE ESTERASE DOMAIN-CONTAINING PROTEIN"/>
    <property type="match status" value="1"/>
</dbReference>
<dbReference type="EMBL" id="KV875103">
    <property type="protein sequence ID" value="OIW24797.1"/>
    <property type="molecule type" value="Genomic_DNA"/>
</dbReference>
<dbReference type="OrthoDB" id="2119228at2759"/>
<dbReference type="SUPFAM" id="SSF69318">
    <property type="entry name" value="Integrin alpha N-terminal domain"/>
    <property type="match status" value="1"/>
</dbReference>
<dbReference type="SUPFAM" id="SSF52266">
    <property type="entry name" value="SGNH hydrolase"/>
    <property type="match status" value="1"/>
</dbReference>
<reference evidence="2 3" key="1">
    <citation type="submission" date="2016-10" db="EMBL/GenBank/DDBJ databases">
        <title>Draft genome sequence of Coniochaeta ligniaria NRRL30616, a lignocellulolytic fungus for bioabatement of inhibitors in plant biomass hydrolysates.</title>
        <authorList>
            <consortium name="DOE Joint Genome Institute"/>
            <person name="Jimenez D.J."/>
            <person name="Hector R.E."/>
            <person name="Riley R."/>
            <person name="Sun H."/>
            <person name="Grigoriev I.V."/>
            <person name="Van Elsas J.D."/>
            <person name="Nichols N.N."/>
        </authorList>
    </citation>
    <scope>NUCLEOTIDE SEQUENCE [LARGE SCALE GENOMIC DNA]</scope>
    <source>
        <strain evidence="2 3">NRRL 30616</strain>
    </source>
</reference>
<keyword evidence="3" id="KW-1185">Reference proteome</keyword>
<accession>A0A1J7IBH6</accession>